<proteinExistence type="predicted"/>
<name>A0ACD5T7D2_AVESA</name>
<organism evidence="1 2">
    <name type="scientific">Avena sativa</name>
    <name type="common">Oat</name>
    <dbReference type="NCBI Taxonomy" id="4498"/>
    <lineage>
        <taxon>Eukaryota</taxon>
        <taxon>Viridiplantae</taxon>
        <taxon>Streptophyta</taxon>
        <taxon>Embryophyta</taxon>
        <taxon>Tracheophyta</taxon>
        <taxon>Spermatophyta</taxon>
        <taxon>Magnoliopsida</taxon>
        <taxon>Liliopsida</taxon>
        <taxon>Poales</taxon>
        <taxon>Poaceae</taxon>
        <taxon>BOP clade</taxon>
        <taxon>Pooideae</taxon>
        <taxon>Poodae</taxon>
        <taxon>Poeae</taxon>
        <taxon>Poeae Chloroplast Group 1 (Aveneae type)</taxon>
        <taxon>Aveninae</taxon>
        <taxon>Avena</taxon>
    </lineage>
</organism>
<reference evidence="1" key="2">
    <citation type="submission" date="2025-09" db="UniProtKB">
        <authorList>
            <consortium name="EnsemblPlants"/>
        </authorList>
    </citation>
    <scope>IDENTIFICATION</scope>
</reference>
<protein>
    <submittedName>
        <fullName evidence="1">Uncharacterized protein</fullName>
    </submittedName>
</protein>
<dbReference type="Proteomes" id="UP001732700">
    <property type="component" value="Chromosome 1A"/>
</dbReference>
<keyword evidence="2" id="KW-1185">Reference proteome</keyword>
<evidence type="ECO:0000313" key="2">
    <source>
        <dbReference type="Proteomes" id="UP001732700"/>
    </source>
</evidence>
<reference evidence="1" key="1">
    <citation type="submission" date="2021-05" db="EMBL/GenBank/DDBJ databases">
        <authorList>
            <person name="Scholz U."/>
            <person name="Mascher M."/>
            <person name="Fiebig A."/>
        </authorList>
    </citation>
    <scope>NUCLEOTIDE SEQUENCE [LARGE SCALE GENOMIC DNA]</scope>
</reference>
<accession>A0ACD5T7D2</accession>
<dbReference type="EnsemblPlants" id="AVESA.00010b.r2.1AG0004630.1">
    <property type="protein sequence ID" value="AVESA.00010b.r2.1AG0004630.1.CDS"/>
    <property type="gene ID" value="AVESA.00010b.r2.1AG0004630"/>
</dbReference>
<evidence type="ECO:0000313" key="1">
    <source>
        <dbReference type="EnsemblPlants" id="AVESA.00010b.r2.1AG0004630.1.CDS"/>
    </source>
</evidence>
<sequence>MDELTDMQAFLLKMSEKEDPDEQDMVWMTAVRELSYDMEDSIDDFMQQEVDEKDTKPDGFINKIKHSLDKMKTHSRISNQIQDLEKRVIEVGERNARYKTREAFPKTINSTVDHRALAIFERASNLVGIDEPKAEIIKLLPRDGCASTQQEPRIVSIVGSGGMGKTTLANQVYEELKGKFDCRAFISVSRNPDMMIILRTILSEVRSIDYAHTEAASVQQIIPRIKHFLGKKRFFIVVDDIWDVKTWDVIKCALGETNSESIIITTTRNNDVAKACSSSLSDYIYNIRPLDDMHSMKLFHRRLFNSGEDCPPNLRKVSEEIIKKCDGLPLAIIATSGLLASIGSTEEDWNEVNKSIGCGLDRNESVLLNGRNDSVKGMFKILSLSYFDLPPHMKTCLLYLSIYPENSVIKRGDLIRRWIAEGFIHKEGKYTAHEVGQRCFNELVNRSLIQPEGLNKFHRVERFRVHDTILDFIIFKSTEVNFVTLVGLPNVTKGVQSKVRRLSVQDGNQGNSPILTGLVLSHVRSLSVFGDSVDIPSLDKFIHVRVLDFGHCNKLGNHHLEGIGRLFQLRYLNLSWTSISKLPEQIGKLQYLEMLDLRGTCVCELPASIVNLGKLVHLLIAIGVKLPGGIAKMQALEILKHVRVSMQPFGFMQELGQLKNMRKLALDFSEFECATQDTTGLVASSLDNLGTQNLRSLTISSGSNFLQGHFSPTRLISLREFYTLASTIPQVPQWLGSLVNLQKLRLELERVGQEDMCILRCLPVLLILDLVACEGSLTVGGEVGFRCLTVFGYTILSGEMKLKFEVGSMPKLENLTMLFRPDESETDGDFDFGIENLPCLSSVKCEVHGYDGSRVNYAKSALERATSTHPNHPTLSFEKSCISNS</sequence>